<evidence type="ECO:0000256" key="6">
    <source>
        <dbReference type="ARBA" id="ARBA00029628"/>
    </source>
</evidence>
<geneLocation type="plasmid" evidence="8 9">
    <name>unnamed2</name>
</geneLocation>
<reference evidence="8 9" key="1">
    <citation type="submission" date="2017-12" db="EMBL/GenBank/DDBJ databases">
        <title>Genomes of bacteria within cyanobacterial aggregates.</title>
        <authorList>
            <person name="Cai H."/>
        </authorList>
    </citation>
    <scope>NUCLEOTIDE SEQUENCE [LARGE SCALE GENOMIC DNA]</scope>
    <source>
        <strain evidence="8 9">TH16</strain>
        <plasmid evidence="8 9">unnamed2</plasmid>
    </source>
</reference>
<sequence length="105" mass="11749">MPQFDVHTNNGRSKNLFPYFVIVQAGLLRRWERRIVVPLSPDPGFSRDLTMAPIVMIEGAPLHFQALEITNIPQSSLGRLVGNVANHGDIMIRALDQVLARGYPD</sequence>
<keyword evidence="3" id="KW-0678">Repressor</keyword>
<dbReference type="GO" id="GO:0008657">
    <property type="term" value="F:DNA topoisomerase type II (double strand cut, ATP-hydrolyzing) inhibitor activity"/>
    <property type="evidence" value="ECO:0007669"/>
    <property type="project" value="InterPro"/>
</dbReference>
<evidence type="ECO:0000313" key="9">
    <source>
        <dbReference type="Proteomes" id="UP000234752"/>
    </source>
</evidence>
<dbReference type="RefSeq" id="WP_102115220.1">
    <property type="nucleotide sequence ID" value="NZ_BMGN01000009.1"/>
</dbReference>
<dbReference type="Pfam" id="PF01845">
    <property type="entry name" value="CcdB"/>
    <property type="match status" value="1"/>
</dbReference>
<dbReference type="InterPro" id="IPR002712">
    <property type="entry name" value="CcdB"/>
</dbReference>
<dbReference type="Proteomes" id="UP000234752">
    <property type="component" value="Plasmid unnamed2"/>
</dbReference>
<accession>A0A2K9NKX2</accession>
<evidence type="ECO:0000256" key="1">
    <source>
        <dbReference type="ARBA" id="ARBA00005230"/>
    </source>
</evidence>
<keyword evidence="4" id="KW-0805">Transcription regulation</keyword>
<keyword evidence="5" id="KW-0804">Transcription</keyword>
<gene>
    <name evidence="8" type="ORF">C0V82_25190</name>
</gene>
<dbReference type="EMBL" id="CP025614">
    <property type="protein sequence ID" value="AUN33717.1"/>
    <property type="molecule type" value="Genomic_DNA"/>
</dbReference>
<name>A0A2K9NKX2_9PROT</name>
<dbReference type="SUPFAM" id="SSF50118">
    <property type="entry name" value="Cell growth inhibitor/plasmid maintenance toxic component"/>
    <property type="match status" value="1"/>
</dbReference>
<evidence type="ECO:0000256" key="3">
    <source>
        <dbReference type="ARBA" id="ARBA00022491"/>
    </source>
</evidence>
<evidence type="ECO:0000256" key="4">
    <source>
        <dbReference type="ARBA" id="ARBA00023015"/>
    </source>
</evidence>
<dbReference type="AlphaFoldDB" id="A0A2K9NKX2"/>
<dbReference type="Gene3D" id="2.30.30.110">
    <property type="match status" value="1"/>
</dbReference>
<keyword evidence="9" id="KW-1185">Reference proteome</keyword>
<dbReference type="InterPro" id="IPR011067">
    <property type="entry name" value="Plasmid_toxin/cell-grow_inhib"/>
</dbReference>
<evidence type="ECO:0000313" key="8">
    <source>
        <dbReference type="EMBL" id="AUN33717.1"/>
    </source>
</evidence>
<comment type="similarity">
    <text evidence="1">Belongs to the CcdB toxin family.</text>
</comment>
<dbReference type="GO" id="GO:0006276">
    <property type="term" value="P:plasmid maintenance"/>
    <property type="evidence" value="ECO:0007669"/>
    <property type="project" value="InterPro"/>
</dbReference>
<evidence type="ECO:0000256" key="2">
    <source>
        <dbReference type="ARBA" id="ARBA00015075"/>
    </source>
</evidence>
<dbReference type="OrthoDB" id="9813510at2"/>
<dbReference type="KEGG" id="ncb:C0V82_25190"/>
<protein>
    <recommendedName>
        <fullName evidence="2">Toxin CcdB</fullName>
    </recommendedName>
    <alternativeName>
        <fullName evidence="7">Cytotoxic protein CcdB</fullName>
    </alternativeName>
    <alternativeName>
        <fullName evidence="6">Protein LetD</fullName>
    </alternativeName>
</protein>
<evidence type="ECO:0000256" key="5">
    <source>
        <dbReference type="ARBA" id="ARBA00023163"/>
    </source>
</evidence>
<proteinExistence type="inferred from homology"/>
<evidence type="ECO:0000256" key="7">
    <source>
        <dbReference type="ARBA" id="ARBA00033135"/>
    </source>
</evidence>
<organism evidence="8 9">
    <name type="scientific">Niveispirillum cyanobacteriorum</name>
    <dbReference type="NCBI Taxonomy" id="1612173"/>
    <lineage>
        <taxon>Bacteria</taxon>
        <taxon>Pseudomonadati</taxon>
        <taxon>Pseudomonadota</taxon>
        <taxon>Alphaproteobacteria</taxon>
        <taxon>Rhodospirillales</taxon>
        <taxon>Azospirillaceae</taxon>
        <taxon>Niveispirillum</taxon>
    </lineage>
</organism>
<keyword evidence="8" id="KW-0614">Plasmid</keyword>